<feature type="transmembrane region" description="Helical" evidence="8">
    <location>
        <begin position="278"/>
        <end position="299"/>
    </location>
</feature>
<feature type="transmembrane region" description="Helical" evidence="8">
    <location>
        <begin position="387"/>
        <end position="404"/>
    </location>
</feature>
<dbReference type="STRING" id="656179.AB870_19545"/>
<feature type="transmembrane region" description="Helical" evidence="8">
    <location>
        <begin position="52"/>
        <end position="71"/>
    </location>
</feature>
<dbReference type="InterPro" id="IPR018584">
    <property type="entry name" value="GT87"/>
</dbReference>
<reference evidence="9" key="1">
    <citation type="submission" date="2016-06" db="EMBL/GenBank/DDBJ databases">
        <title>Complete Genome Sequence of Pandoraea faecigallinarum DSM-23572.</title>
        <authorList>
            <person name="Yong D."/>
            <person name="Ee R."/>
            <person name="Lim Y.-L."/>
            <person name="Yin W.-F."/>
            <person name="Chan K.-G."/>
        </authorList>
    </citation>
    <scope>NUCLEOTIDE SEQUENCE</scope>
    <source>
        <strain evidence="9">DSM 23572</strain>
    </source>
</reference>
<evidence type="ECO:0008006" key="11">
    <source>
        <dbReference type="Google" id="ProtNLM"/>
    </source>
</evidence>
<gene>
    <name evidence="9" type="ORF">AB870_19545</name>
</gene>
<feature type="transmembrane region" description="Helical" evidence="8">
    <location>
        <begin position="12"/>
        <end position="32"/>
    </location>
</feature>
<evidence type="ECO:0000256" key="5">
    <source>
        <dbReference type="ARBA" id="ARBA00022989"/>
    </source>
</evidence>
<keyword evidence="5 8" id="KW-1133">Transmembrane helix</keyword>
<dbReference type="KEGG" id="pfg:AB870_19545"/>
<keyword evidence="10" id="KW-1185">Reference proteome</keyword>
<evidence type="ECO:0000313" key="9">
    <source>
        <dbReference type="EMBL" id="AKM31834.1"/>
    </source>
</evidence>
<comment type="subcellular location">
    <subcellularLocation>
        <location evidence="1">Cell membrane</location>
        <topology evidence="1">Multi-pass membrane protein</topology>
    </subcellularLocation>
</comment>
<organism evidence="9 10">
    <name type="scientific">Pandoraea faecigallinarum</name>
    <dbReference type="NCBI Taxonomy" id="656179"/>
    <lineage>
        <taxon>Bacteria</taxon>
        <taxon>Pseudomonadati</taxon>
        <taxon>Pseudomonadota</taxon>
        <taxon>Betaproteobacteria</taxon>
        <taxon>Burkholderiales</taxon>
        <taxon>Burkholderiaceae</taxon>
        <taxon>Pandoraea</taxon>
    </lineage>
</organism>
<feature type="transmembrane region" description="Helical" evidence="8">
    <location>
        <begin position="208"/>
        <end position="228"/>
    </location>
</feature>
<feature type="transmembrane region" description="Helical" evidence="8">
    <location>
        <begin position="139"/>
        <end position="167"/>
    </location>
</feature>
<accession>A0A0H3WUC6</accession>
<comment type="similarity">
    <text evidence="7">Belongs to the glycosyltransferase 87 family.</text>
</comment>
<feature type="transmembrane region" description="Helical" evidence="8">
    <location>
        <begin position="113"/>
        <end position="133"/>
    </location>
</feature>
<proteinExistence type="inferred from homology"/>
<evidence type="ECO:0000256" key="6">
    <source>
        <dbReference type="ARBA" id="ARBA00023136"/>
    </source>
</evidence>
<feature type="transmembrane region" description="Helical" evidence="8">
    <location>
        <begin position="359"/>
        <end position="381"/>
    </location>
</feature>
<sequence>MSTGGAALARGVEFAAGAVMLLQWLALGAWAYSWLTSEAQGTAGMPPLGHDFRVYWTVSWITTHLGALAAFDTATLGALQHQFFPAYTETGRWLYPPTYQWLIQPLSAMPYRWAYGVYASVSVALYAAAVWHWRSQARWPWLVVMAFPGLWIAMMAGQNSVVTLLLMTVALSCSASRPLLAGVCGGLLVIKPQFAVLLPLWWVCGRQWRALLTMLLTGGVCCALTLAWEGWSLWGAFFTSVSKFNAEVVQQGGGGIWHAMPTIFAFARLHGATLPAAYALYGAVAVPSILFAAWLWATGASLSLSVAAAIMATLLSQPYLLYYELVWLIVPLLCLGAPNVGDRASAIRPPDPACSSDGLSAWLGGRLLAAIWLLPLQAYLAALWTPMGQWGVVLLPALMLMIVCRARRPALSMPA</sequence>
<dbReference type="Proteomes" id="UP000035651">
    <property type="component" value="Chromosome"/>
</dbReference>
<evidence type="ECO:0000256" key="7">
    <source>
        <dbReference type="ARBA" id="ARBA00024033"/>
    </source>
</evidence>
<evidence type="ECO:0000313" key="10">
    <source>
        <dbReference type="Proteomes" id="UP000035651"/>
    </source>
</evidence>
<dbReference type="GO" id="GO:0016758">
    <property type="term" value="F:hexosyltransferase activity"/>
    <property type="evidence" value="ECO:0007669"/>
    <property type="project" value="InterPro"/>
</dbReference>
<evidence type="ECO:0000256" key="2">
    <source>
        <dbReference type="ARBA" id="ARBA00022475"/>
    </source>
</evidence>
<feature type="transmembrane region" description="Helical" evidence="8">
    <location>
        <begin position="179"/>
        <end position="202"/>
    </location>
</feature>
<dbReference type="PATRIC" id="fig|656179.3.peg.4167"/>
<keyword evidence="3" id="KW-0808">Transferase</keyword>
<dbReference type="GO" id="GO:0005886">
    <property type="term" value="C:plasma membrane"/>
    <property type="evidence" value="ECO:0007669"/>
    <property type="project" value="UniProtKB-SubCell"/>
</dbReference>
<dbReference type="Pfam" id="PF09594">
    <property type="entry name" value="GT87"/>
    <property type="match status" value="1"/>
</dbReference>
<evidence type="ECO:0000256" key="1">
    <source>
        <dbReference type="ARBA" id="ARBA00004651"/>
    </source>
</evidence>
<protein>
    <recommendedName>
        <fullName evidence="11">DUF2029 domain-containing protein</fullName>
    </recommendedName>
</protein>
<keyword evidence="4 8" id="KW-0812">Transmembrane</keyword>
<evidence type="ECO:0000256" key="3">
    <source>
        <dbReference type="ARBA" id="ARBA00022679"/>
    </source>
</evidence>
<evidence type="ECO:0000256" key="4">
    <source>
        <dbReference type="ARBA" id="ARBA00022692"/>
    </source>
</evidence>
<feature type="transmembrane region" description="Helical" evidence="8">
    <location>
        <begin position="319"/>
        <end position="338"/>
    </location>
</feature>
<keyword evidence="2" id="KW-1003">Cell membrane</keyword>
<dbReference type="EMBL" id="CP011807">
    <property type="protein sequence ID" value="AKM31834.1"/>
    <property type="molecule type" value="Genomic_DNA"/>
</dbReference>
<keyword evidence="6 8" id="KW-0472">Membrane</keyword>
<name>A0A0H3WUC6_9BURK</name>
<evidence type="ECO:0000256" key="8">
    <source>
        <dbReference type="SAM" id="Phobius"/>
    </source>
</evidence>
<dbReference type="AlphaFoldDB" id="A0A0H3WUC6"/>